<gene>
    <name evidence="8" type="ORF">IE077_004070</name>
</gene>
<feature type="transmembrane region" description="Helical" evidence="6">
    <location>
        <begin position="245"/>
        <end position="264"/>
    </location>
</feature>
<evidence type="ECO:0000256" key="6">
    <source>
        <dbReference type="SAM" id="Phobius"/>
    </source>
</evidence>
<feature type="domain" description="Cation efflux protein transmembrane" evidence="7">
    <location>
        <begin position="137"/>
        <end position="336"/>
    </location>
</feature>
<accession>A0ABQ7J6W6</accession>
<keyword evidence="2" id="KW-0813">Transport</keyword>
<dbReference type="EMBL" id="JADAQX010000624">
    <property type="protein sequence ID" value="KAF8819728.1"/>
    <property type="molecule type" value="Genomic_DNA"/>
</dbReference>
<reference evidence="8 9" key="1">
    <citation type="journal article" date="2020" name="bioRxiv">
        <title>Metabolic contributions of an alphaproteobacterial endosymbiont in the apicomplexan Cardiosporidium cionae.</title>
        <authorList>
            <person name="Hunter E.S."/>
            <person name="Paight C.J."/>
            <person name="Lane C.E."/>
        </authorList>
    </citation>
    <scope>NUCLEOTIDE SEQUENCE [LARGE SCALE GENOMIC DNA]</scope>
    <source>
        <strain evidence="8">ESH_2018</strain>
    </source>
</reference>
<dbReference type="Proteomes" id="UP000823046">
    <property type="component" value="Unassembled WGS sequence"/>
</dbReference>
<comment type="caution">
    <text evidence="8">The sequence shown here is derived from an EMBL/GenBank/DDBJ whole genome shotgun (WGS) entry which is preliminary data.</text>
</comment>
<evidence type="ECO:0000256" key="5">
    <source>
        <dbReference type="ARBA" id="ARBA00023136"/>
    </source>
</evidence>
<keyword evidence="4 6" id="KW-1133">Transmembrane helix</keyword>
<dbReference type="Gene3D" id="1.20.1510.10">
    <property type="entry name" value="Cation efflux protein transmembrane domain"/>
    <property type="match status" value="1"/>
</dbReference>
<feature type="transmembrane region" description="Helical" evidence="6">
    <location>
        <begin position="204"/>
        <end position="230"/>
    </location>
</feature>
<evidence type="ECO:0000313" key="9">
    <source>
        <dbReference type="Proteomes" id="UP000823046"/>
    </source>
</evidence>
<dbReference type="PANTHER" id="PTHR43840:SF13">
    <property type="entry name" value="CATION EFFLUX PROTEIN CYTOPLASMIC DOMAIN-CONTAINING PROTEIN"/>
    <property type="match status" value="1"/>
</dbReference>
<keyword evidence="9" id="KW-1185">Reference proteome</keyword>
<dbReference type="PANTHER" id="PTHR43840">
    <property type="entry name" value="MITOCHONDRIAL METAL TRANSPORTER 1-RELATED"/>
    <property type="match status" value="1"/>
</dbReference>
<dbReference type="SUPFAM" id="SSF161111">
    <property type="entry name" value="Cation efflux protein transmembrane domain-like"/>
    <property type="match status" value="1"/>
</dbReference>
<proteinExistence type="predicted"/>
<name>A0ABQ7J6W6_9APIC</name>
<evidence type="ECO:0000256" key="3">
    <source>
        <dbReference type="ARBA" id="ARBA00022692"/>
    </source>
</evidence>
<feature type="transmembrane region" description="Helical" evidence="6">
    <location>
        <begin position="136"/>
        <end position="154"/>
    </location>
</feature>
<dbReference type="InterPro" id="IPR050291">
    <property type="entry name" value="CDF_Transporter"/>
</dbReference>
<dbReference type="Gene3D" id="3.30.70.1350">
    <property type="entry name" value="Cation efflux protein, cytoplasmic domain"/>
    <property type="match status" value="1"/>
</dbReference>
<dbReference type="InterPro" id="IPR058533">
    <property type="entry name" value="Cation_efflux_TM"/>
</dbReference>
<keyword evidence="3 6" id="KW-0812">Transmembrane</keyword>
<comment type="subcellular location">
    <subcellularLocation>
        <location evidence="1">Membrane</location>
        <topology evidence="1">Multi-pass membrane protein</topology>
    </subcellularLocation>
</comment>
<evidence type="ECO:0000256" key="2">
    <source>
        <dbReference type="ARBA" id="ARBA00022448"/>
    </source>
</evidence>
<dbReference type="InterPro" id="IPR027469">
    <property type="entry name" value="Cation_efflux_TMD_sf"/>
</dbReference>
<dbReference type="SUPFAM" id="SSF160240">
    <property type="entry name" value="Cation efflux protein cytoplasmic domain-like"/>
    <property type="match status" value="1"/>
</dbReference>
<feature type="transmembrane region" description="Helical" evidence="6">
    <location>
        <begin position="160"/>
        <end position="183"/>
    </location>
</feature>
<keyword evidence="5 6" id="KW-0472">Membrane</keyword>
<evidence type="ECO:0000256" key="4">
    <source>
        <dbReference type="ARBA" id="ARBA00022989"/>
    </source>
</evidence>
<feature type="transmembrane region" description="Helical" evidence="6">
    <location>
        <begin position="285"/>
        <end position="302"/>
    </location>
</feature>
<protein>
    <recommendedName>
        <fullName evidence="7">Cation efflux protein transmembrane domain-containing protein</fullName>
    </recommendedName>
</protein>
<organism evidence="8 9">
    <name type="scientific">Cardiosporidium cionae</name>
    <dbReference type="NCBI Taxonomy" id="476202"/>
    <lineage>
        <taxon>Eukaryota</taxon>
        <taxon>Sar</taxon>
        <taxon>Alveolata</taxon>
        <taxon>Apicomplexa</taxon>
        <taxon>Aconoidasida</taxon>
        <taxon>Nephromycida</taxon>
        <taxon>Cardiosporidium</taxon>
    </lineage>
</organism>
<sequence>MQFNTNPVAVTTAIETRVSASDDFLHRSYSASPIETLNILPLPPHPFDSSYQSPAQIVPSAVSTPRTIGNLLQRSSISHAMGSESRDVYLAPSQKLESKSDTSLSPSRGYYDGNVATLVNKYDHPYLREADLLQQVVILCFWTNFCLLGAKIYISVISRSLSAIACTIDSLMDVLSGILILLTRRIIFNQNSFEFDRKYPAGRNLLEPVCSIVYATVMGSVSIQLCFFLIKKFFESSYIPPRIDMSIIFVLFFTILIKVILWVFCARLSKSRGDYLNVLSNDHGADVFTNTVAFVVIIFLFYWNNLRILDNAGALLIAAFASIAWIRSDKEQIRVLTGYKADPDFYKVLIAILDQFEEIVVDDIKAYHFGVKYIVEVDVVMDPSTPVKDYVRNEKMLREMILKLPMVHQCFVSTDYQKRNSSAYSRDNRISSAHAPRLRAPQRIHRENME</sequence>
<feature type="transmembrane region" description="Helical" evidence="6">
    <location>
        <begin position="308"/>
        <end position="326"/>
    </location>
</feature>
<evidence type="ECO:0000259" key="7">
    <source>
        <dbReference type="Pfam" id="PF01545"/>
    </source>
</evidence>
<dbReference type="Pfam" id="PF01545">
    <property type="entry name" value="Cation_efflux"/>
    <property type="match status" value="1"/>
</dbReference>
<evidence type="ECO:0000256" key="1">
    <source>
        <dbReference type="ARBA" id="ARBA00004141"/>
    </source>
</evidence>
<evidence type="ECO:0000313" key="8">
    <source>
        <dbReference type="EMBL" id="KAF8819728.1"/>
    </source>
</evidence>
<dbReference type="InterPro" id="IPR036837">
    <property type="entry name" value="Cation_efflux_CTD_sf"/>
</dbReference>